<dbReference type="SUPFAM" id="SSF52833">
    <property type="entry name" value="Thioredoxin-like"/>
    <property type="match status" value="1"/>
</dbReference>
<dbReference type="PROSITE" id="PS00194">
    <property type="entry name" value="THIOREDOXIN_1"/>
    <property type="match status" value="1"/>
</dbReference>
<organism evidence="4 5">
    <name type="scientific">Virgibacillus salinus</name>
    <dbReference type="NCBI Taxonomy" id="553311"/>
    <lineage>
        <taxon>Bacteria</taxon>
        <taxon>Bacillati</taxon>
        <taxon>Bacillota</taxon>
        <taxon>Bacilli</taxon>
        <taxon>Bacillales</taxon>
        <taxon>Bacillaceae</taxon>
        <taxon>Virgibacillus</taxon>
    </lineage>
</organism>
<evidence type="ECO:0000256" key="2">
    <source>
        <dbReference type="SAM" id="MobiDB-lite"/>
    </source>
</evidence>
<feature type="region of interest" description="Disordered" evidence="2">
    <location>
        <begin position="30"/>
        <end position="56"/>
    </location>
</feature>
<sequence>MKKTIIILIITGMLAWAVYDVLNSSEETADSGDYVVEDDTKEESTSEESEGNNKVGLEIGNMAPDFELTTLKGKTVKLSDFRGQRVLVNFWATWCPPCRAEMPDMEKFHQNKDITILAINLTETESTKSDVSDFVEKFELTFPILMDETVEVANQYQIQPIPTSYMIDSNGIIQFKALGAMNYELMVQEFEKMK</sequence>
<reference evidence="4 5" key="1">
    <citation type="submission" date="2016-10" db="EMBL/GenBank/DDBJ databases">
        <authorList>
            <person name="de Groot N.N."/>
        </authorList>
    </citation>
    <scope>NUCLEOTIDE SEQUENCE [LARGE SCALE GENOMIC DNA]</scope>
    <source>
        <strain evidence="4 5">CGMCC 1.10449</strain>
    </source>
</reference>
<dbReference type="InterPro" id="IPR000866">
    <property type="entry name" value="AhpC/TSA"/>
</dbReference>
<dbReference type="Proteomes" id="UP000199444">
    <property type="component" value="Unassembled WGS sequence"/>
</dbReference>
<dbReference type="CDD" id="cd02966">
    <property type="entry name" value="TlpA_like_family"/>
    <property type="match status" value="1"/>
</dbReference>
<keyword evidence="5" id="KW-1185">Reference proteome</keyword>
<evidence type="ECO:0000259" key="3">
    <source>
        <dbReference type="PROSITE" id="PS51352"/>
    </source>
</evidence>
<dbReference type="PANTHER" id="PTHR42852">
    <property type="entry name" value="THIOL:DISULFIDE INTERCHANGE PROTEIN DSBE"/>
    <property type="match status" value="1"/>
</dbReference>
<keyword evidence="1" id="KW-1015">Disulfide bond</keyword>
<dbReference type="STRING" id="553311.SAMN05216231_3628"/>
<dbReference type="InterPro" id="IPR013766">
    <property type="entry name" value="Thioredoxin_domain"/>
</dbReference>
<dbReference type="PROSITE" id="PS51352">
    <property type="entry name" value="THIOREDOXIN_2"/>
    <property type="match status" value="1"/>
</dbReference>
<dbReference type="Gene3D" id="3.40.30.10">
    <property type="entry name" value="Glutaredoxin"/>
    <property type="match status" value="1"/>
</dbReference>
<name>A0A1H1GBV9_9BACI</name>
<gene>
    <name evidence="4" type="ORF">SAMN05216231_3628</name>
</gene>
<accession>A0A1H1GBV9</accession>
<dbReference type="InterPro" id="IPR036249">
    <property type="entry name" value="Thioredoxin-like_sf"/>
</dbReference>
<feature type="domain" description="Thioredoxin" evidence="3">
    <location>
        <begin position="57"/>
        <end position="194"/>
    </location>
</feature>
<evidence type="ECO:0000313" key="5">
    <source>
        <dbReference type="Proteomes" id="UP000199444"/>
    </source>
</evidence>
<evidence type="ECO:0000256" key="1">
    <source>
        <dbReference type="ARBA" id="ARBA00023157"/>
    </source>
</evidence>
<dbReference type="RefSeq" id="WP_092494342.1">
    <property type="nucleotide sequence ID" value="NZ_FNKD01000005.1"/>
</dbReference>
<dbReference type="GO" id="GO:0016209">
    <property type="term" value="F:antioxidant activity"/>
    <property type="evidence" value="ECO:0007669"/>
    <property type="project" value="InterPro"/>
</dbReference>
<proteinExistence type="predicted"/>
<dbReference type="GO" id="GO:0016491">
    <property type="term" value="F:oxidoreductase activity"/>
    <property type="evidence" value="ECO:0007669"/>
    <property type="project" value="InterPro"/>
</dbReference>
<protein>
    <submittedName>
        <fullName evidence="4">Peroxiredoxin</fullName>
    </submittedName>
</protein>
<dbReference type="AlphaFoldDB" id="A0A1H1GBV9"/>
<dbReference type="InterPro" id="IPR050553">
    <property type="entry name" value="Thioredoxin_ResA/DsbE_sf"/>
</dbReference>
<dbReference type="InterPro" id="IPR017937">
    <property type="entry name" value="Thioredoxin_CS"/>
</dbReference>
<dbReference type="EMBL" id="FNKD01000005">
    <property type="protein sequence ID" value="SDR10651.1"/>
    <property type="molecule type" value="Genomic_DNA"/>
</dbReference>
<dbReference type="Pfam" id="PF00578">
    <property type="entry name" value="AhpC-TSA"/>
    <property type="match status" value="1"/>
</dbReference>
<evidence type="ECO:0000313" key="4">
    <source>
        <dbReference type="EMBL" id="SDR10651.1"/>
    </source>
</evidence>
<dbReference type="PANTHER" id="PTHR42852:SF1">
    <property type="entry name" value="THIOREDOXIN-LIKE PROTEIN YNEN"/>
    <property type="match status" value="1"/>
</dbReference>
<feature type="compositionally biased region" description="Acidic residues" evidence="2">
    <location>
        <begin position="30"/>
        <end position="50"/>
    </location>
</feature>